<feature type="region of interest" description="Disordered" evidence="1">
    <location>
        <begin position="16"/>
        <end position="48"/>
    </location>
</feature>
<keyword evidence="2" id="KW-0812">Transmembrane</keyword>
<reference evidence="3" key="1">
    <citation type="submission" date="2021-01" db="EMBL/GenBank/DDBJ databases">
        <authorList>
            <person name="Corre E."/>
            <person name="Pelletier E."/>
            <person name="Niang G."/>
            <person name="Scheremetjew M."/>
            <person name="Finn R."/>
            <person name="Kale V."/>
            <person name="Holt S."/>
            <person name="Cochrane G."/>
            <person name="Meng A."/>
            <person name="Brown T."/>
            <person name="Cohen L."/>
        </authorList>
    </citation>
    <scope>NUCLEOTIDE SEQUENCE</scope>
    <source>
        <strain evidence="3">CCMP1756</strain>
    </source>
</reference>
<keyword evidence="2" id="KW-0472">Membrane</keyword>
<proteinExistence type="predicted"/>
<dbReference type="AlphaFoldDB" id="A0A7S4EEB1"/>
<sequence length="132" mass="14248">MMMAARMGRPALRTMRRSAVPAAARPSVPARRMGGGGGGPPHPPFQRTKAPEYRLVEEHELVWDDGVAAETCLDFDAAHVDNGLLQFMGGFGFFAALATIIAIYSPKRLNQVTPRTDLVDPVALTTGAEEEE</sequence>
<organism evidence="3">
    <name type="scientific">Pelagomonas calceolata</name>
    <dbReference type="NCBI Taxonomy" id="35677"/>
    <lineage>
        <taxon>Eukaryota</taxon>
        <taxon>Sar</taxon>
        <taxon>Stramenopiles</taxon>
        <taxon>Ochrophyta</taxon>
        <taxon>Pelagophyceae</taxon>
        <taxon>Pelagomonadales</taxon>
        <taxon>Pelagomonadaceae</taxon>
        <taxon>Pelagomonas</taxon>
    </lineage>
</organism>
<gene>
    <name evidence="3" type="ORF">PCAL00307_LOCUS22436</name>
</gene>
<dbReference type="EMBL" id="HBIW01025994">
    <property type="protein sequence ID" value="CAE0706985.1"/>
    <property type="molecule type" value="Transcribed_RNA"/>
</dbReference>
<name>A0A7S4EEB1_9STRA</name>
<keyword evidence="2" id="KW-1133">Transmembrane helix</keyword>
<feature type="transmembrane region" description="Helical" evidence="2">
    <location>
        <begin position="84"/>
        <end position="105"/>
    </location>
</feature>
<protein>
    <submittedName>
        <fullName evidence="3">Uncharacterized protein</fullName>
    </submittedName>
</protein>
<dbReference type="PANTHER" id="PTHR36401:SF1">
    <property type="entry name" value="NADH DEHYDROGENASE [UBIQUINONE] 1 BETA SUBCOMPLEX SUBUNIT 8, MITOCHONDRIAL"/>
    <property type="match status" value="1"/>
</dbReference>
<accession>A0A7S4EEB1</accession>
<dbReference type="PANTHER" id="PTHR36401">
    <property type="entry name" value="NADH DEHYDROGENASE [UBIQUINONE] 1 BETA SUBCOMPLEX SUBUNIT 8, MITOCHONDRIAL"/>
    <property type="match status" value="1"/>
</dbReference>
<evidence type="ECO:0000313" key="3">
    <source>
        <dbReference type="EMBL" id="CAE0706985.1"/>
    </source>
</evidence>
<evidence type="ECO:0000256" key="1">
    <source>
        <dbReference type="SAM" id="MobiDB-lite"/>
    </source>
</evidence>
<dbReference type="InterPro" id="IPR038863">
    <property type="entry name" value="Put_Complex_I_su8"/>
</dbReference>
<evidence type="ECO:0000256" key="2">
    <source>
        <dbReference type="SAM" id="Phobius"/>
    </source>
</evidence>
<feature type="compositionally biased region" description="Low complexity" evidence="1">
    <location>
        <begin position="17"/>
        <end position="32"/>
    </location>
</feature>